<dbReference type="PANTHER" id="PTHR31623">
    <property type="entry name" value="F21J9.9"/>
    <property type="match status" value="1"/>
</dbReference>
<protein>
    <recommendedName>
        <fullName evidence="6">BAHD acyltransferase</fullName>
    </recommendedName>
</protein>
<name>A0ABD1N2Z1_9FABA</name>
<evidence type="ECO:0008006" key="6">
    <source>
        <dbReference type="Google" id="ProtNLM"/>
    </source>
</evidence>
<keyword evidence="5" id="KW-1185">Reference proteome</keyword>
<sequence>MLELEVEETKWIKPSTPTPPHLKIFKLSLLDQLSPNIHGNMTLFYKNTNTVDDFHTKSQLLQTSLSHALTRFYPLAGRLHDAATVLCNDHGALFIQTRTNSPLSHILTTPNFHTLQHLLPTTSNAPILLLRFTSFRCGAAALTISLSHKIADIAAVVAFLQSWTASSTAPPPPPPLPKLSSGAALFPPRDVPGVSASVKTVSSEDFTSTRLVFDASKVRELKEKVKSALEAEGSAFVPSRVEAVLSLIWRCALSASEAPFKRSVMFQAVNLRPRMEAGAVDIGNMVWPLAVTAEEGQVEVHVLARRMRESMREFVETKAERLKEGGGYAVVMESLKERGEVCKEGGVVYKCSSWCKFPLLKVDFGWGDPLWMCSVNTIASNTIALMDTRDGGVEAFVTLDQHHMLLFLQHQDLLHYAFVNPTISL</sequence>
<dbReference type="GO" id="GO:0016746">
    <property type="term" value="F:acyltransferase activity"/>
    <property type="evidence" value="ECO:0007669"/>
    <property type="project" value="UniProtKB-KW"/>
</dbReference>
<proteinExistence type="inferred from homology"/>
<dbReference type="EMBL" id="JBGMDY010000003">
    <property type="protein sequence ID" value="KAL2342152.1"/>
    <property type="molecule type" value="Genomic_DNA"/>
</dbReference>
<dbReference type="Gene3D" id="3.30.559.10">
    <property type="entry name" value="Chloramphenicol acetyltransferase-like domain"/>
    <property type="match status" value="2"/>
</dbReference>
<dbReference type="Proteomes" id="UP001603857">
    <property type="component" value="Unassembled WGS sequence"/>
</dbReference>
<accession>A0ABD1N2Z1</accession>
<dbReference type="AlphaFoldDB" id="A0ABD1N2Z1"/>
<dbReference type="InterPro" id="IPR023213">
    <property type="entry name" value="CAT-like_dom_sf"/>
</dbReference>
<evidence type="ECO:0000256" key="2">
    <source>
        <dbReference type="ARBA" id="ARBA00022679"/>
    </source>
</evidence>
<evidence type="ECO:0000256" key="1">
    <source>
        <dbReference type="ARBA" id="ARBA00009861"/>
    </source>
</evidence>
<organism evidence="4 5">
    <name type="scientific">Flemingia macrophylla</name>
    <dbReference type="NCBI Taxonomy" id="520843"/>
    <lineage>
        <taxon>Eukaryota</taxon>
        <taxon>Viridiplantae</taxon>
        <taxon>Streptophyta</taxon>
        <taxon>Embryophyta</taxon>
        <taxon>Tracheophyta</taxon>
        <taxon>Spermatophyta</taxon>
        <taxon>Magnoliopsida</taxon>
        <taxon>eudicotyledons</taxon>
        <taxon>Gunneridae</taxon>
        <taxon>Pentapetalae</taxon>
        <taxon>rosids</taxon>
        <taxon>fabids</taxon>
        <taxon>Fabales</taxon>
        <taxon>Fabaceae</taxon>
        <taxon>Papilionoideae</taxon>
        <taxon>50 kb inversion clade</taxon>
        <taxon>NPAAA clade</taxon>
        <taxon>indigoferoid/millettioid clade</taxon>
        <taxon>Phaseoleae</taxon>
        <taxon>Flemingia</taxon>
    </lineage>
</organism>
<gene>
    <name evidence="4" type="ORF">Fmac_010092</name>
</gene>
<evidence type="ECO:0000313" key="4">
    <source>
        <dbReference type="EMBL" id="KAL2342152.1"/>
    </source>
</evidence>
<comment type="similarity">
    <text evidence="1">Belongs to the plant acyltransferase family.</text>
</comment>
<evidence type="ECO:0000256" key="3">
    <source>
        <dbReference type="ARBA" id="ARBA00023315"/>
    </source>
</evidence>
<evidence type="ECO:0000313" key="5">
    <source>
        <dbReference type="Proteomes" id="UP001603857"/>
    </source>
</evidence>
<comment type="caution">
    <text evidence="4">The sequence shown here is derived from an EMBL/GenBank/DDBJ whole genome shotgun (WGS) entry which is preliminary data.</text>
</comment>
<dbReference type="PANTHER" id="PTHR31623:SF19">
    <property type="entry name" value="VINORINE SYNTHASE-RELATED"/>
    <property type="match status" value="1"/>
</dbReference>
<dbReference type="Pfam" id="PF02458">
    <property type="entry name" value="Transferase"/>
    <property type="match status" value="1"/>
</dbReference>
<keyword evidence="2" id="KW-0808">Transferase</keyword>
<reference evidence="4 5" key="1">
    <citation type="submission" date="2024-08" db="EMBL/GenBank/DDBJ databases">
        <title>Insights into the chromosomal genome structure of Flemingia macrophylla.</title>
        <authorList>
            <person name="Ding Y."/>
            <person name="Zhao Y."/>
            <person name="Bi W."/>
            <person name="Wu M."/>
            <person name="Zhao G."/>
            <person name="Gong Y."/>
            <person name="Li W."/>
            <person name="Zhang P."/>
        </authorList>
    </citation>
    <scope>NUCLEOTIDE SEQUENCE [LARGE SCALE GENOMIC DNA]</scope>
    <source>
        <strain evidence="4">DYQJB</strain>
        <tissue evidence="4">Leaf</tissue>
    </source>
</reference>
<keyword evidence="3" id="KW-0012">Acyltransferase</keyword>